<dbReference type="AlphaFoldDB" id="Z9JLV4"/>
<comment type="caution">
    <text evidence="2">The sequence shown here is derived from an EMBL/GenBank/DDBJ whole genome shotgun (WGS) entry which is preliminary data.</text>
</comment>
<keyword evidence="5" id="KW-1185">Reference proteome</keyword>
<dbReference type="EMBL" id="JDSQ01000005">
    <property type="protein sequence ID" value="EWS78811.1"/>
    <property type="molecule type" value="Genomic_DNA"/>
</dbReference>
<dbReference type="RefSeq" id="WP_038270700.1">
    <property type="nucleotide sequence ID" value="NZ_CP087676.1"/>
</dbReference>
<gene>
    <name evidence="2" type="ORF">AF72_04360</name>
    <name evidence="3" type="ORF">LPH55_08735</name>
</gene>
<dbReference type="KEGG" id="xtw:AB672_03915"/>
<evidence type="ECO:0000313" key="3">
    <source>
        <dbReference type="EMBL" id="MCD8473539.1"/>
    </source>
</evidence>
<sequence>MRLELPGQMASATTIATVTSVVVDDAKGCHAGQRSCGSIPPLSRPEEMPSDGRHSLLKPMQAM</sequence>
<feature type="compositionally biased region" description="Basic and acidic residues" evidence="1">
    <location>
        <begin position="44"/>
        <end position="54"/>
    </location>
</feature>
<dbReference type="EMBL" id="JAJPPU010000002">
    <property type="protein sequence ID" value="MCD8473539.1"/>
    <property type="molecule type" value="Genomic_DNA"/>
</dbReference>
<feature type="region of interest" description="Disordered" evidence="1">
    <location>
        <begin position="32"/>
        <end position="63"/>
    </location>
</feature>
<reference evidence="3" key="2">
    <citation type="submission" date="2021-11" db="EMBL/GenBank/DDBJ databases">
        <title>Genome sequence of Xylella taiwanensis PLS432.</title>
        <authorList>
            <person name="Weng L.-W."/>
            <person name="Su C.-C."/>
            <person name="Tsai C.-W."/>
            <person name="Kuo C.-H."/>
        </authorList>
    </citation>
    <scope>NUCLEOTIDE SEQUENCE</scope>
    <source>
        <strain evidence="3">PLS432</strain>
    </source>
</reference>
<name>Z9JLV4_9GAMM</name>
<dbReference type="PATRIC" id="fig|1444770.3.peg.1054"/>
<dbReference type="Proteomes" id="UP001430701">
    <property type="component" value="Unassembled WGS sequence"/>
</dbReference>
<evidence type="ECO:0000313" key="2">
    <source>
        <dbReference type="EMBL" id="EWS78811.1"/>
    </source>
</evidence>
<evidence type="ECO:0000256" key="1">
    <source>
        <dbReference type="SAM" id="MobiDB-lite"/>
    </source>
</evidence>
<organism evidence="2 4">
    <name type="scientific">Xylella taiwanensis</name>
    <dbReference type="NCBI Taxonomy" id="1444770"/>
    <lineage>
        <taxon>Bacteria</taxon>
        <taxon>Pseudomonadati</taxon>
        <taxon>Pseudomonadota</taxon>
        <taxon>Gammaproteobacteria</taxon>
        <taxon>Lysobacterales</taxon>
        <taxon>Lysobacteraceae</taxon>
        <taxon>Xylella</taxon>
    </lineage>
</organism>
<protein>
    <submittedName>
        <fullName evidence="2">Uncharacterized protein</fullName>
    </submittedName>
</protein>
<evidence type="ECO:0000313" key="4">
    <source>
        <dbReference type="Proteomes" id="UP000020406"/>
    </source>
</evidence>
<evidence type="ECO:0000313" key="5">
    <source>
        <dbReference type="Proteomes" id="UP001430701"/>
    </source>
</evidence>
<proteinExistence type="predicted"/>
<dbReference type="Proteomes" id="UP000020406">
    <property type="component" value="Unassembled WGS sequence"/>
</dbReference>
<accession>Z9JLV4</accession>
<reference evidence="2 4" key="1">
    <citation type="journal article" date="2014" name="Genome Announc.">
        <title>Draft Genome Sequence of Xylella fastidiosa Pear Leaf Scorch Strain in Taiwan.</title>
        <authorList>
            <person name="Su C.C."/>
            <person name="Deng W.L."/>
            <person name="Jan F.J."/>
            <person name="Chang C.J."/>
            <person name="Huang H."/>
            <person name="Chen J."/>
        </authorList>
    </citation>
    <scope>NUCLEOTIDE SEQUENCE [LARGE SCALE GENOMIC DNA]</scope>
    <source>
        <strain evidence="2 4">PLS229</strain>
    </source>
</reference>